<evidence type="ECO:0000256" key="2">
    <source>
        <dbReference type="ARBA" id="ARBA00022723"/>
    </source>
</evidence>
<evidence type="ECO:0000256" key="6">
    <source>
        <dbReference type="ARBA" id="ARBA00023128"/>
    </source>
</evidence>
<evidence type="ECO:0000313" key="10">
    <source>
        <dbReference type="Proteomes" id="UP000298138"/>
    </source>
</evidence>
<dbReference type="GO" id="GO:0046872">
    <property type="term" value="F:metal ion binding"/>
    <property type="evidence" value="ECO:0007669"/>
    <property type="project" value="UniProtKB-KW"/>
</dbReference>
<keyword evidence="2" id="KW-0479">Metal-binding</keyword>
<dbReference type="GO" id="GO:0006412">
    <property type="term" value="P:translation"/>
    <property type="evidence" value="ECO:0007669"/>
    <property type="project" value="InterPro"/>
</dbReference>
<dbReference type="PANTHER" id="PTHR13184">
    <property type="entry name" value="37S RIBOSOMAL PROTEIN S22"/>
    <property type="match status" value="1"/>
</dbReference>
<proteinExistence type="predicted"/>
<evidence type="ECO:0000256" key="8">
    <source>
        <dbReference type="SAM" id="Coils"/>
    </source>
</evidence>
<feature type="coiled-coil region" evidence="8">
    <location>
        <begin position="766"/>
        <end position="793"/>
    </location>
</feature>
<dbReference type="EMBL" id="ML220113">
    <property type="protein sequence ID" value="TGZ84099.1"/>
    <property type="molecule type" value="Genomic_DNA"/>
</dbReference>
<evidence type="ECO:0000256" key="5">
    <source>
        <dbReference type="ARBA" id="ARBA00023014"/>
    </source>
</evidence>
<evidence type="ECO:0000313" key="9">
    <source>
        <dbReference type="EMBL" id="TGZ84099.1"/>
    </source>
</evidence>
<reference evidence="9 10" key="1">
    <citation type="submission" date="2019-04" db="EMBL/GenBank/DDBJ databases">
        <title>Comparative genomics and transcriptomics to analyze fruiting body development in filamentous ascomycetes.</title>
        <authorList>
            <consortium name="DOE Joint Genome Institute"/>
            <person name="Lutkenhaus R."/>
            <person name="Traeger S."/>
            <person name="Breuer J."/>
            <person name="Kuo A."/>
            <person name="Lipzen A."/>
            <person name="Pangilinan J."/>
            <person name="Dilworth D."/>
            <person name="Sandor L."/>
            <person name="Poggeler S."/>
            <person name="Barry K."/>
            <person name="Grigoriev I.V."/>
            <person name="Nowrousian M."/>
        </authorList>
    </citation>
    <scope>NUCLEOTIDE SEQUENCE [LARGE SCALE GENOMIC DNA]</scope>
    <source>
        <strain evidence="9 10">CBS 389.68</strain>
    </source>
</reference>
<keyword evidence="3" id="KW-0809">Transit peptide</keyword>
<evidence type="ECO:0000256" key="7">
    <source>
        <dbReference type="ARBA" id="ARBA00045681"/>
    </source>
</evidence>
<gene>
    <name evidence="9" type="ORF">EX30DRAFT_338664</name>
</gene>
<keyword evidence="10" id="KW-1185">Reference proteome</keyword>
<dbReference type="OrthoDB" id="421327at2759"/>
<accession>A0A4S2N4C2</accession>
<sequence length="798" mass="90295">MLPPTLLLLRQSRYLLRRNPLPRYSTSLRALTTSSVVRNTSEVIPIEPARNTEDYVRHIRNRWGDNLPENLLSEAEYVIYERNYGAPTRLLSEEDIAELVEEARLTAQEIEDSLEPDAIIVGPSRVESKGRKSEEEEGADEVIEVTAEEVVDGEGPDGYRITAETEEEARALQMIQEDINQALQNNEDFVEEEEPDQGPEWERVHPLTKIGQFPTKPFTIPAPEYIRRPTEALLADVSNTHLNNSCHKNLGAGLVHSPIMSRKSAKVGNSIPLSPHDSFMSEMQANAFLAALTPGYYAQSLSALTEIRRRLGGDWVLGGGDEAGVKNVLELGTGGAAVLAWRDVIRAQQALRDDEETASTGIPKIDVPPTTEEVAAPAGIKATVVTSSDSLRFRMSKFLDNTQFIPRLPDAVQEGEYNIKQPRKLYDLIISTNTLLPIPFEKSRKPVLESLWSLLNPNGGVLVLIEKGTPAGFETIAHARSYLLEHFLPSPLNDPSKPAPETPGHIIAPCTNHSQCPMYTHGNAVGNRKDYCHFSQRYQRPPYLQRIIGASKSNHDDLRYSFVSFRRGIPLRTNDPEKTPQPEDFDLHKGHPSIAHTQHSIETLRAHAHTLPRLVFPPLKRHKHVILDVCTPEATIERWVVPKSFSKIAYHDARKSQWGDLWALSAKTKMPRNLHLGDKKRPPQTKIIRTADLTQGKATETIVELDRPGGKKANRGKRKRDRLLLENQIRKTREELDLENQAREEKNRWRSREEMESDLWTKGTKWKEAKKTAEEDIEEMMELEDELKKAHERSKMKF</sequence>
<protein>
    <recommendedName>
        <fullName evidence="11">Rsm22-domain-containing protein</fullName>
    </recommendedName>
</protein>
<evidence type="ECO:0008006" key="11">
    <source>
        <dbReference type="Google" id="ProtNLM"/>
    </source>
</evidence>
<name>A0A4S2N4C2_9PEZI</name>
<keyword evidence="8" id="KW-0175">Coiled coil</keyword>
<keyword evidence="4" id="KW-0408">Iron</keyword>
<dbReference type="Pfam" id="PF09243">
    <property type="entry name" value="Rsm22"/>
    <property type="match status" value="1"/>
</dbReference>
<evidence type="ECO:0000256" key="3">
    <source>
        <dbReference type="ARBA" id="ARBA00022946"/>
    </source>
</evidence>
<organism evidence="9 10">
    <name type="scientific">Ascodesmis nigricans</name>
    <dbReference type="NCBI Taxonomy" id="341454"/>
    <lineage>
        <taxon>Eukaryota</taxon>
        <taxon>Fungi</taxon>
        <taxon>Dikarya</taxon>
        <taxon>Ascomycota</taxon>
        <taxon>Pezizomycotina</taxon>
        <taxon>Pezizomycetes</taxon>
        <taxon>Pezizales</taxon>
        <taxon>Ascodesmidaceae</taxon>
        <taxon>Ascodesmis</taxon>
    </lineage>
</organism>
<dbReference type="GO" id="GO:0008168">
    <property type="term" value="F:methyltransferase activity"/>
    <property type="evidence" value="ECO:0007669"/>
    <property type="project" value="InterPro"/>
</dbReference>
<comment type="function">
    <text evidence="7">Mitochondrial ribosome (mitoribosome) assembly factor. Binds at the interface of the head and body domains of the mitochondrial small ribosomal subunit (mt-SSU), occluding the mRNA channel and preventing compaction of the head domain towards the body. Probable inactive methyltransferase: retains the characteristic folding and ability to bind S-adenosyl-L-methionine, but it probably lost its methyltransferase activity.</text>
</comment>
<evidence type="ECO:0000256" key="4">
    <source>
        <dbReference type="ARBA" id="ARBA00023004"/>
    </source>
</evidence>
<dbReference type="GO" id="GO:0051536">
    <property type="term" value="F:iron-sulfur cluster binding"/>
    <property type="evidence" value="ECO:0007669"/>
    <property type="project" value="UniProtKB-KW"/>
</dbReference>
<keyword evidence="6" id="KW-0496">Mitochondrion</keyword>
<dbReference type="GO" id="GO:0003735">
    <property type="term" value="F:structural constituent of ribosome"/>
    <property type="evidence" value="ECO:0007669"/>
    <property type="project" value="TreeGrafter"/>
</dbReference>
<dbReference type="FunCoup" id="A0A4S2N4C2">
    <property type="interactions" value="299"/>
</dbReference>
<dbReference type="InterPro" id="IPR015324">
    <property type="entry name" value="Ribosomal_Rsm22-like"/>
</dbReference>
<dbReference type="AlphaFoldDB" id="A0A4S2N4C2"/>
<evidence type="ECO:0000256" key="1">
    <source>
        <dbReference type="ARBA" id="ARBA00004173"/>
    </source>
</evidence>
<comment type="subcellular location">
    <subcellularLocation>
        <location evidence="1">Mitochondrion</location>
    </subcellularLocation>
</comment>
<dbReference type="InParanoid" id="A0A4S2N4C2"/>
<dbReference type="PANTHER" id="PTHR13184:SF5">
    <property type="entry name" value="METHYLTRANSFERASE-LIKE PROTEIN 17, MITOCHONDRIAL"/>
    <property type="match status" value="1"/>
</dbReference>
<dbReference type="InterPro" id="IPR052571">
    <property type="entry name" value="Mt_RNA_Methyltransferase"/>
</dbReference>
<dbReference type="GO" id="GO:0005763">
    <property type="term" value="C:mitochondrial small ribosomal subunit"/>
    <property type="evidence" value="ECO:0007669"/>
    <property type="project" value="TreeGrafter"/>
</dbReference>
<dbReference type="Proteomes" id="UP000298138">
    <property type="component" value="Unassembled WGS sequence"/>
</dbReference>
<keyword evidence="5" id="KW-0411">Iron-sulfur</keyword>